<comment type="subunit">
    <text evidence="2">In C.crescentus, the flagellar filament is composed of multiple flagellins of 29 kDa; 27 kDa and 25 kDa.</text>
</comment>
<accession>A0AAJ6BK05</accession>
<comment type="subcellular location">
    <subcellularLocation>
        <location evidence="4">Secreted</location>
    </subcellularLocation>
    <subcellularLocation>
        <location evidence="4">Bacterial flagellum</location>
    </subcellularLocation>
</comment>
<dbReference type="Gene3D" id="1.20.1330.10">
    <property type="entry name" value="f41 fragment of flagellin, N-terminal domain"/>
    <property type="match status" value="1"/>
</dbReference>
<dbReference type="PANTHER" id="PTHR42792:SF2">
    <property type="entry name" value="FLAGELLIN"/>
    <property type="match status" value="1"/>
</dbReference>
<gene>
    <name evidence="7" type="ORF">P0Y50_15420</name>
</gene>
<organism evidence="7 8">
    <name type="scientific">Candidatus Brevundimonas colombiensis</name>
    <dbReference type="NCBI Taxonomy" id="3121376"/>
    <lineage>
        <taxon>Bacteria</taxon>
        <taxon>Pseudomonadati</taxon>
        <taxon>Pseudomonadota</taxon>
        <taxon>Alphaproteobacteria</taxon>
        <taxon>Caulobacterales</taxon>
        <taxon>Caulobacteraceae</taxon>
        <taxon>Brevundimonas</taxon>
    </lineage>
</organism>
<dbReference type="InterPro" id="IPR046358">
    <property type="entry name" value="Flagellin_C"/>
</dbReference>
<keyword evidence="7" id="KW-0969">Cilium</keyword>
<feature type="domain" description="Flagellin N-terminal" evidence="5">
    <location>
        <begin position="5"/>
        <end position="137"/>
    </location>
</feature>
<evidence type="ECO:0000256" key="2">
    <source>
        <dbReference type="ARBA" id="ARBA00011829"/>
    </source>
</evidence>
<comment type="function">
    <text evidence="4">Flagellin is the subunit protein which polymerizes to form the filaments of bacterial flagella.</text>
</comment>
<dbReference type="Pfam" id="PF00669">
    <property type="entry name" value="Flagellin_N"/>
    <property type="match status" value="1"/>
</dbReference>
<comment type="similarity">
    <text evidence="1 4">Belongs to the bacterial flagellin family.</text>
</comment>
<keyword evidence="7" id="KW-0966">Cell projection</keyword>
<evidence type="ECO:0000256" key="3">
    <source>
        <dbReference type="ARBA" id="ARBA00023143"/>
    </source>
</evidence>
<dbReference type="GO" id="GO:0005198">
    <property type="term" value="F:structural molecule activity"/>
    <property type="evidence" value="ECO:0007669"/>
    <property type="project" value="UniProtKB-UniRule"/>
</dbReference>
<dbReference type="GO" id="GO:0005576">
    <property type="term" value="C:extracellular region"/>
    <property type="evidence" value="ECO:0007669"/>
    <property type="project" value="UniProtKB-SubCell"/>
</dbReference>
<evidence type="ECO:0000256" key="4">
    <source>
        <dbReference type="RuleBase" id="RU362073"/>
    </source>
</evidence>
<dbReference type="SUPFAM" id="SSF64518">
    <property type="entry name" value="Phase 1 flagellin"/>
    <property type="match status" value="1"/>
</dbReference>
<proteinExistence type="inferred from homology"/>
<dbReference type="InterPro" id="IPR001492">
    <property type="entry name" value="Flagellin"/>
</dbReference>
<evidence type="ECO:0000313" key="7">
    <source>
        <dbReference type="EMBL" id="WEK39903.1"/>
    </source>
</evidence>
<dbReference type="InterPro" id="IPR001029">
    <property type="entry name" value="Flagellin_N"/>
</dbReference>
<evidence type="ECO:0000259" key="5">
    <source>
        <dbReference type="Pfam" id="PF00669"/>
    </source>
</evidence>
<dbReference type="EMBL" id="CP119326">
    <property type="protein sequence ID" value="WEK39903.1"/>
    <property type="molecule type" value="Genomic_DNA"/>
</dbReference>
<feature type="domain" description="Flagellin C-terminal" evidence="6">
    <location>
        <begin position="183"/>
        <end position="266"/>
    </location>
</feature>
<evidence type="ECO:0000259" key="6">
    <source>
        <dbReference type="Pfam" id="PF00700"/>
    </source>
</evidence>
<name>A0AAJ6BK05_9CAUL</name>
<evidence type="ECO:0000256" key="1">
    <source>
        <dbReference type="ARBA" id="ARBA00005709"/>
    </source>
</evidence>
<dbReference type="Pfam" id="PF00700">
    <property type="entry name" value="Flagellin_C"/>
    <property type="match status" value="1"/>
</dbReference>
<protein>
    <recommendedName>
        <fullName evidence="4">Flagellin</fullName>
    </recommendedName>
</protein>
<keyword evidence="7" id="KW-0282">Flagellum</keyword>
<keyword evidence="3 4" id="KW-0975">Bacterial flagellum</keyword>
<dbReference type="Proteomes" id="UP001213664">
    <property type="component" value="Chromosome"/>
</dbReference>
<dbReference type="AlphaFoldDB" id="A0AAJ6BK05"/>
<dbReference type="PANTHER" id="PTHR42792">
    <property type="entry name" value="FLAGELLIN"/>
    <property type="match status" value="1"/>
</dbReference>
<dbReference type="GO" id="GO:0009288">
    <property type="term" value="C:bacterial-type flagellum"/>
    <property type="evidence" value="ECO:0007669"/>
    <property type="project" value="UniProtKB-SubCell"/>
</dbReference>
<keyword evidence="4" id="KW-0964">Secreted</keyword>
<reference evidence="7" key="1">
    <citation type="submission" date="2023-03" db="EMBL/GenBank/DDBJ databases">
        <title>Andean soil-derived lignocellulolytic bacterial consortium as a source of novel taxa and putative plastic-active enzymes.</title>
        <authorList>
            <person name="Diaz-Garcia L."/>
            <person name="Chuvochina M."/>
            <person name="Feuerriegel G."/>
            <person name="Bunk B."/>
            <person name="Sproer C."/>
            <person name="Streit W.R."/>
            <person name="Rodriguez L.M."/>
            <person name="Overmann J."/>
            <person name="Jimenez D.J."/>
        </authorList>
    </citation>
    <scope>NUCLEOTIDE SEQUENCE</scope>
    <source>
        <strain evidence="7">MAG 833</strain>
    </source>
</reference>
<evidence type="ECO:0000313" key="8">
    <source>
        <dbReference type="Proteomes" id="UP001213664"/>
    </source>
</evidence>
<sequence length="268" mass="27128">MAYSINTNYGASIALQNLSKTTSDLQSTQARVSTGLKVATAKDNGAIFAIATTQRANMGALDAVKNSLQRGQSLVDVALAAGDTATSALQEMKALAVNIASSTGDAQTAYLKDYNTLGKEVASALSGASFDGVNLWATAGETNVTTNASGGTYGIGFAADMSADSTLTAVNAGTATTTTATTTAVDAAIKTVTTSLATLGTQSKSVGRQMTYVGKLQDATEAGIGNLVDADLAKESARLTALQTKQQLGVQALSIANSSSSMLLGLFR</sequence>